<evidence type="ECO:0000313" key="4">
    <source>
        <dbReference type="Proteomes" id="UP000663832"/>
    </source>
</evidence>
<gene>
    <name evidence="2" type="ORF">BJG266_LOCUS17508</name>
    <name evidence="3" type="ORF">QVE165_LOCUS20330</name>
</gene>
<accession>A0A814P9C2</accession>
<dbReference type="Pfam" id="PF01636">
    <property type="entry name" value="APH"/>
    <property type="match status" value="1"/>
</dbReference>
<dbReference type="AlphaFoldDB" id="A0A814P9C2"/>
<dbReference type="InterPro" id="IPR002575">
    <property type="entry name" value="Aminoglycoside_PTrfase"/>
</dbReference>
<sequence>MALSKELIFEELSLILMKYSLGKLSSSIEQITDGWTNLTYKFQIESNGKFYILRIYHSDREENIQVELNFISYLYNQIHLPVVPSIDPPGIFLLTNQYYCVIFPFIDGIKYINTPQNYLRQLGQTLEISRFLGQLHSINNENTLSICNYRVINIVDTKYQLINSCDKFQKDYKDLYKRIRKIIDECTSMIPVIENEFEQIMFERNLEKNLPKDYAKQFLIEYQHTRKMSLTNDEWNLLELYCYMTIFHQILFIIHLQDNEKIINEMINELLLPSEEISQNKTFLRDLR</sequence>
<evidence type="ECO:0000313" key="3">
    <source>
        <dbReference type="EMBL" id="CAF1101632.1"/>
    </source>
</evidence>
<dbReference type="Gene3D" id="3.30.200.20">
    <property type="entry name" value="Phosphorylase Kinase, domain 1"/>
    <property type="match status" value="1"/>
</dbReference>
<comment type="caution">
    <text evidence="3">The sequence shown here is derived from an EMBL/GenBank/DDBJ whole genome shotgun (WGS) entry which is preliminary data.</text>
</comment>
<reference evidence="3" key="1">
    <citation type="submission" date="2021-02" db="EMBL/GenBank/DDBJ databases">
        <authorList>
            <person name="Nowell W R."/>
        </authorList>
    </citation>
    <scope>NUCLEOTIDE SEQUENCE</scope>
</reference>
<dbReference type="EMBL" id="CAJNOI010000085">
    <property type="protein sequence ID" value="CAF1030559.1"/>
    <property type="molecule type" value="Genomic_DNA"/>
</dbReference>
<feature type="domain" description="Aminoglycoside phosphotransferase" evidence="1">
    <location>
        <begin position="28"/>
        <end position="139"/>
    </location>
</feature>
<keyword evidence="4" id="KW-1185">Reference proteome</keyword>
<dbReference type="InterPro" id="IPR011009">
    <property type="entry name" value="Kinase-like_dom_sf"/>
</dbReference>
<dbReference type="EMBL" id="CAJNOM010000127">
    <property type="protein sequence ID" value="CAF1101632.1"/>
    <property type="molecule type" value="Genomic_DNA"/>
</dbReference>
<proteinExistence type="predicted"/>
<evidence type="ECO:0000313" key="2">
    <source>
        <dbReference type="EMBL" id="CAF1030559.1"/>
    </source>
</evidence>
<dbReference type="Proteomes" id="UP000663832">
    <property type="component" value="Unassembled WGS sequence"/>
</dbReference>
<dbReference type="SUPFAM" id="SSF56112">
    <property type="entry name" value="Protein kinase-like (PK-like)"/>
    <property type="match status" value="1"/>
</dbReference>
<organism evidence="3 4">
    <name type="scientific">Adineta steineri</name>
    <dbReference type="NCBI Taxonomy" id="433720"/>
    <lineage>
        <taxon>Eukaryota</taxon>
        <taxon>Metazoa</taxon>
        <taxon>Spiralia</taxon>
        <taxon>Gnathifera</taxon>
        <taxon>Rotifera</taxon>
        <taxon>Eurotatoria</taxon>
        <taxon>Bdelloidea</taxon>
        <taxon>Adinetida</taxon>
        <taxon>Adinetidae</taxon>
        <taxon>Adineta</taxon>
    </lineage>
</organism>
<dbReference type="Proteomes" id="UP000663877">
    <property type="component" value="Unassembled WGS sequence"/>
</dbReference>
<name>A0A814P9C2_9BILA</name>
<dbReference type="OrthoDB" id="9973935at2759"/>
<evidence type="ECO:0000259" key="1">
    <source>
        <dbReference type="Pfam" id="PF01636"/>
    </source>
</evidence>
<protein>
    <recommendedName>
        <fullName evidence="1">Aminoglycoside phosphotransferase domain-containing protein</fullName>
    </recommendedName>
</protein>